<feature type="non-terminal residue" evidence="4">
    <location>
        <position position="1"/>
    </location>
</feature>
<dbReference type="PANTHER" id="PTHR11339">
    <property type="entry name" value="EXTRACELLULAR MATRIX GLYCOPROTEIN RELATED"/>
    <property type="match status" value="1"/>
</dbReference>
<evidence type="ECO:0000313" key="4">
    <source>
        <dbReference type="EMBL" id="NXG65092.1"/>
    </source>
</evidence>
<dbReference type="Pfam" id="PF08742">
    <property type="entry name" value="C8"/>
    <property type="match status" value="3"/>
</dbReference>
<accession>A0A7K9DLL5</accession>
<gene>
    <name evidence="4" type="primary">Fcgbp_3</name>
    <name evidence="4" type="ORF">HEMCOM_R05201</name>
</gene>
<dbReference type="SUPFAM" id="SSF57603">
    <property type="entry name" value="FnI-like domain"/>
    <property type="match status" value="1"/>
</dbReference>
<dbReference type="GO" id="GO:0031012">
    <property type="term" value="C:extracellular matrix"/>
    <property type="evidence" value="ECO:0007669"/>
    <property type="project" value="TreeGrafter"/>
</dbReference>
<feature type="domain" description="VWFD" evidence="3">
    <location>
        <begin position="1"/>
        <end position="41"/>
    </location>
</feature>
<keyword evidence="1" id="KW-1015">Disulfide bond</keyword>
<reference evidence="4 5" key="1">
    <citation type="submission" date="2019-09" db="EMBL/GenBank/DDBJ databases">
        <title>Bird 10,000 Genomes (B10K) Project - Family phase.</title>
        <authorList>
            <person name="Zhang G."/>
        </authorList>
    </citation>
    <scope>NUCLEOTIDE SEQUENCE [LARGE SCALE GENOMIC DNA]</scope>
    <source>
        <strain evidence="4">B10K-DU-001-23</strain>
        <tissue evidence="4">Muscle</tissue>
    </source>
</reference>
<dbReference type="SMART" id="SM00216">
    <property type="entry name" value="VWD"/>
    <property type="match status" value="2"/>
</dbReference>
<dbReference type="AlphaFoldDB" id="A0A7K9DLL5"/>
<evidence type="ECO:0000256" key="1">
    <source>
        <dbReference type="ARBA" id="ARBA00023157"/>
    </source>
</evidence>
<evidence type="ECO:0000256" key="2">
    <source>
        <dbReference type="ARBA" id="ARBA00023180"/>
    </source>
</evidence>
<keyword evidence="2" id="KW-0325">Glycoprotein</keyword>
<dbReference type="Proteomes" id="UP000518305">
    <property type="component" value="Unassembled WGS sequence"/>
</dbReference>
<dbReference type="SMART" id="SM00832">
    <property type="entry name" value="C8"/>
    <property type="match status" value="3"/>
</dbReference>
<organism evidence="4 5">
    <name type="scientific">Hemiprocne comata</name>
    <dbReference type="NCBI Taxonomy" id="243314"/>
    <lineage>
        <taxon>Eukaryota</taxon>
        <taxon>Metazoa</taxon>
        <taxon>Chordata</taxon>
        <taxon>Craniata</taxon>
        <taxon>Vertebrata</taxon>
        <taxon>Euteleostomi</taxon>
        <taxon>Archelosauria</taxon>
        <taxon>Archosauria</taxon>
        <taxon>Dinosauria</taxon>
        <taxon>Saurischia</taxon>
        <taxon>Theropoda</taxon>
        <taxon>Coelurosauria</taxon>
        <taxon>Aves</taxon>
        <taxon>Neognathae</taxon>
        <taxon>Neoaves</taxon>
        <taxon>Strisores</taxon>
        <taxon>Apodiformes</taxon>
        <taxon>Apodidae</taxon>
        <taxon>Hemiprocninae</taxon>
        <taxon>Hemiprocne</taxon>
    </lineage>
</organism>
<feature type="domain" description="VWFD" evidence="3">
    <location>
        <begin position="638"/>
        <end position="815"/>
    </location>
</feature>
<comment type="caution">
    <text evidence="4">The sequence shown here is derived from an EMBL/GenBank/DDBJ whole genome shotgun (WGS) entry which is preliminary data.</text>
</comment>
<dbReference type="Pfam" id="PF01826">
    <property type="entry name" value="TIL"/>
    <property type="match status" value="1"/>
</dbReference>
<protein>
    <submittedName>
        <fullName evidence="4">FCGBP protein</fullName>
    </submittedName>
</protein>
<dbReference type="Gene3D" id="2.10.25.10">
    <property type="entry name" value="Laminin"/>
    <property type="match status" value="1"/>
</dbReference>
<dbReference type="SUPFAM" id="SSF57567">
    <property type="entry name" value="Serine protease inhibitors"/>
    <property type="match status" value="1"/>
</dbReference>
<dbReference type="PANTHER" id="PTHR11339:SF373">
    <property type="entry name" value="VWFD DOMAIN-CONTAINING PROTEIN"/>
    <property type="match status" value="1"/>
</dbReference>
<dbReference type="InterPro" id="IPR001846">
    <property type="entry name" value="VWF_type-D"/>
</dbReference>
<name>A0A7K9DLL5_9AVES</name>
<sequence>LCGNSNGDPQDDALKPDGHLARDLVELGQSWKVTNESRCCQDNCSGACGRCQPAEEVTYKGDAWCGLLTQQPGPFESCHGLINPEVYLDNCVHDLCASQGLQAKLCQALETYAHHCQEEGIALSDWRTPARCGPESPLRLPKVSAGTLRSPPGLQTDVHVEGPRTPWTTTCQCQEDLVLDAHRCIPRDQCGCVFEGLLYGPGEEFWGDTTCTKRCVCHGGSRRSTCRRGGGQAGQECRVEGGVQGCYPRSYRTCAATGATHYETFDGGRFTFQGTCVYQLVGLCRKSRGLVDFQVLVQNGRHDQHLLASIAVVTVKVYGQTIVISQENPGKVLVNDQLANLPYQPKDGRISISRGGLEAVVETDFGLTLTYDWRSQVTVRVPSTYTSTLCGLCGNINGNVGDEMKTRNGRVTSNPDTLGRSWRVTSPPGCVELSKVECPTTAAAQHQREVTEMGCGIILEKGGPLGACHAHVDPKSYFQSCLHDRCLFPELEDAICPVVARYVAACQAEGVAVGTWRTEKFCHVSCPTNSHYELCHQDCGQTCPGVPVPPRRWGRCREGCACDRGFALSGDECVPVSRCGCHHQDFYYKLEETFSPSEQERCRCQAGGVVDCQKISCPGDADGEVTDGVSQCPPAALGTCVATGDRSYVSFDGVAFNISGTCSYILTRTCAGEDVKAFVVTIEKDPRQKRKVSGIQALSVEVYGLLLTFTRSRRGAVTVDSISHHLPTILSEGRVQVHHHGMGVLLQTDFGLVIYYDFLHHVMVTVPQTFQGHLCGLCGNYNGQRDDDLLLPGGQEAPNVVAFSSAWRTPDVPCGEDCPEGTCPTCAEEKVVVLQGPDYCGLLKVPNGPFSSCHHLIDPTFYFQACVHDICLAEGDTQVLCRSIQSYATACQQAGVVIEAWRGPSFC</sequence>
<dbReference type="InterPro" id="IPR050780">
    <property type="entry name" value="Mucin_vWF_Thrombospondin_sf"/>
</dbReference>
<proteinExistence type="predicted"/>
<dbReference type="PROSITE" id="PS51233">
    <property type="entry name" value="VWFD"/>
    <property type="match status" value="3"/>
</dbReference>
<feature type="non-terminal residue" evidence="4">
    <location>
        <position position="907"/>
    </location>
</feature>
<dbReference type="InterPro" id="IPR002919">
    <property type="entry name" value="TIL_dom"/>
</dbReference>
<dbReference type="OrthoDB" id="3438930at2759"/>
<dbReference type="Pfam" id="PF00094">
    <property type="entry name" value="VWD"/>
    <property type="match status" value="2"/>
</dbReference>
<feature type="domain" description="VWFD" evidence="3">
    <location>
        <begin position="252"/>
        <end position="431"/>
    </location>
</feature>
<keyword evidence="5" id="KW-1185">Reference proteome</keyword>
<dbReference type="InterPro" id="IPR014853">
    <property type="entry name" value="VWF/SSPO/ZAN-like_Cys-rich_dom"/>
</dbReference>
<evidence type="ECO:0000259" key="3">
    <source>
        <dbReference type="PROSITE" id="PS51233"/>
    </source>
</evidence>
<dbReference type="EMBL" id="VWZJ01011694">
    <property type="protein sequence ID" value="NXG65092.1"/>
    <property type="molecule type" value="Genomic_DNA"/>
</dbReference>
<dbReference type="InterPro" id="IPR036084">
    <property type="entry name" value="Ser_inhib-like_sf"/>
</dbReference>
<evidence type="ECO:0000313" key="5">
    <source>
        <dbReference type="Proteomes" id="UP000518305"/>
    </source>
</evidence>
<dbReference type="FunFam" id="2.10.25.10:FF:000055">
    <property type="entry name" value="alpha-tectorin isoform X1"/>
    <property type="match status" value="1"/>
</dbReference>
<dbReference type="GO" id="GO:0005615">
    <property type="term" value="C:extracellular space"/>
    <property type="evidence" value="ECO:0007669"/>
    <property type="project" value="TreeGrafter"/>
</dbReference>
<dbReference type="CDD" id="cd19941">
    <property type="entry name" value="TIL"/>
    <property type="match status" value="1"/>
</dbReference>